<dbReference type="WBParaSite" id="PSAMB.scaffold12373size2795.g34819.t1">
    <property type="protein sequence ID" value="PSAMB.scaffold12373size2795.g34819.t1"/>
    <property type="gene ID" value="PSAMB.scaffold12373size2795.g34819"/>
</dbReference>
<dbReference type="GO" id="GO:0003712">
    <property type="term" value="F:transcription coregulator activity"/>
    <property type="evidence" value="ECO:0007669"/>
    <property type="project" value="TreeGrafter"/>
</dbReference>
<dbReference type="PANTHER" id="PTHR12549:SF38">
    <property type="entry name" value="JMJC DOMAIN-CONTAINING HISTONE DEMETHYLASE 2, ISOFORM A"/>
    <property type="match status" value="1"/>
</dbReference>
<accession>A0A914UT20</accession>
<evidence type="ECO:0000256" key="2">
    <source>
        <dbReference type="ARBA" id="ARBA00022723"/>
    </source>
</evidence>
<comment type="subcellular location">
    <subcellularLocation>
        <location evidence="1">Nucleus</location>
    </subcellularLocation>
</comment>
<dbReference type="Gene3D" id="2.60.120.650">
    <property type="entry name" value="Cupin"/>
    <property type="match status" value="1"/>
</dbReference>
<keyword evidence="3" id="KW-0539">Nucleus</keyword>
<dbReference type="InterPro" id="IPR011011">
    <property type="entry name" value="Znf_FYVE_PHD"/>
</dbReference>
<evidence type="ECO:0000313" key="5">
    <source>
        <dbReference type="WBParaSite" id="PSAMB.scaffold12373size2795.g34819.t1"/>
    </source>
</evidence>
<name>A0A914UT20_9BILA</name>
<sequence>MESGGHRFNLLDCLRKTDANRLETCGFLMASGSDHSDVIDISKWLPASTSRLSAATACYILQNIAPTFFIQLDEQQRLLDMLEHNDSTLLRYMPVWRRSENVRELCDVCQTTLYNLHLFCGDCGFAVCSQCVRQRNMQRPRLSEPKNADRYDRYQWPYCTRVDGAKIKGSDAHFLRMHHPAKLGLVALIPDHFPTKLSTVERLRVRTRAVIDAHNIVLRCVCGQQSLNERCFCAKPGPSICHPENIERLCDEGLLILKDPDWEGNLPEFQAHWHACKPVIVANVHDKLAAEMWTPEAFKESIR</sequence>
<reference evidence="5" key="1">
    <citation type="submission" date="2022-11" db="UniProtKB">
        <authorList>
            <consortium name="WormBaseParasite"/>
        </authorList>
    </citation>
    <scope>IDENTIFICATION</scope>
</reference>
<evidence type="ECO:0000313" key="4">
    <source>
        <dbReference type="Proteomes" id="UP000887566"/>
    </source>
</evidence>
<dbReference type="GO" id="GO:0031490">
    <property type="term" value="F:chromatin DNA binding"/>
    <property type="evidence" value="ECO:0007669"/>
    <property type="project" value="TreeGrafter"/>
</dbReference>
<proteinExistence type="predicted"/>
<dbReference type="InterPro" id="IPR045109">
    <property type="entry name" value="LSDs-like"/>
</dbReference>
<evidence type="ECO:0000256" key="3">
    <source>
        <dbReference type="ARBA" id="ARBA00023242"/>
    </source>
</evidence>
<dbReference type="SUPFAM" id="SSF57903">
    <property type="entry name" value="FYVE/PHD zinc finger"/>
    <property type="match status" value="1"/>
</dbReference>
<dbReference type="GO" id="GO:0000118">
    <property type="term" value="C:histone deacetylase complex"/>
    <property type="evidence" value="ECO:0007669"/>
    <property type="project" value="TreeGrafter"/>
</dbReference>
<keyword evidence="2" id="KW-0479">Metal-binding</keyword>
<dbReference type="AlphaFoldDB" id="A0A914UT20"/>
<dbReference type="PANTHER" id="PTHR12549">
    <property type="entry name" value="JMJC DOMAIN-CONTAINING HISTONE DEMETHYLATION PROTEIN"/>
    <property type="match status" value="1"/>
</dbReference>
<protein>
    <submittedName>
        <fullName evidence="5">Uncharacterized protein</fullName>
    </submittedName>
</protein>
<dbReference type="Proteomes" id="UP000887566">
    <property type="component" value="Unplaced"/>
</dbReference>
<organism evidence="4 5">
    <name type="scientific">Plectus sambesii</name>
    <dbReference type="NCBI Taxonomy" id="2011161"/>
    <lineage>
        <taxon>Eukaryota</taxon>
        <taxon>Metazoa</taxon>
        <taxon>Ecdysozoa</taxon>
        <taxon>Nematoda</taxon>
        <taxon>Chromadorea</taxon>
        <taxon>Plectida</taxon>
        <taxon>Plectina</taxon>
        <taxon>Plectoidea</taxon>
        <taxon>Plectidae</taxon>
        <taxon>Plectus</taxon>
    </lineage>
</organism>
<keyword evidence="4" id="KW-1185">Reference proteome</keyword>
<dbReference type="GO" id="GO:0000785">
    <property type="term" value="C:chromatin"/>
    <property type="evidence" value="ECO:0007669"/>
    <property type="project" value="TreeGrafter"/>
</dbReference>
<dbReference type="GO" id="GO:0032454">
    <property type="term" value="F:histone H3K9 demethylase activity"/>
    <property type="evidence" value="ECO:0007669"/>
    <property type="project" value="InterPro"/>
</dbReference>
<evidence type="ECO:0000256" key="1">
    <source>
        <dbReference type="ARBA" id="ARBA00004123"/>
    </source>
</evidence>
<dbReference type="GO" id="GO:0046872">
    <property type="term" value="F:metal ion binding"/>
    <property type="evidence" value="ECO:0007669"/>
    <property type="project" value="UniProtKB-KW"/>
</dbReference>
<dbReference type="GO" id="GO:0006357">
    <property type="term" value="P:regulation of transcription by RNA polymerase II"/>
    <property type="evidence" value="ECO:0007669"/>
    <property type="project" value="TreeGrafter"/>
</dbReference>